<dbReference type="EMBL" id="UINC01070532">
    <property type="protein sequence ID" value="SVC04754.1"/>
    <property type="molecule type" value="Genomic_DNA"/>
</dbReference>
<sequence length="247" mass="28134">MKVSFFTQNSSIAGRPIFEAMMNAVRKTDTVVENTLDADVAVIWSLLWHGKMTGNRAVWNEFHKQGKPVVVLEVGGLNRNVTWKVGINGINGRANFCNKENLDEYRPKKLGIKLKPWNLVGENIIICGQHQKSEQWRNLPHIDQYYENRIVEIRNHTDAPILIRDHPRHQRSIHYMNELNLEKKYGVKYTTANHVEGTYDNFDFSIALKNAKLVVSESSNPAMEATINGVAAWTGPESLTYPVSVHP</sequence>
<organism evidence="1">
    <name type="scientific">marine metagenome</name>
    <dbReference type="NCBI Taxonomy" id="408172"/>
    <lineage>
        <taxon>unclassified sequences</taxon>
        <taxon>metagenomes</taxon>
        <taxon>ecological metagenomes</taxon>
    </lineage>
</organism>
<feature type="non-terminal residue" evidence="1">
    <location>
        <position position="247"/>
    </location>
</feature>
<protein>
    <submittedName>
        <fullName evidence="1">Uncharacterized protein</fullName>
    </submittedName>
</protein>
<evidence type="ECO:0000313" key="1">
    <source>
        <dbReference type="EMBL" id="SVC04754.1"/>
    </source>
</evidence>
<dbReference type="AlphaFoldDB" id="A0A382IXY3"/>
<accession>A0A382IXY3</accession>
<proteinExistence type="predicted"/>
<reference evidence="1" key="1">
    <citation type="submission" date="2018-05" db="EMBL/GenBank/DDBJ databases">
        <authorList>
            <person name="Lanie J.A."/>
            <person name="Ng W.-L."/>
            <person name="Kazmierczak K.M."/>
            <person name="Andrzejewski T.M."/>
            <person name="Davidsen T.M."/>
            <person name="Wayne K.J."/>
            <person name="Tettelin H."/>
            <person name="Glass J.I."/>
            <person name="Rusch D."/>
            <person name="Podicherti R."/>
            <person name="Tsui H.-C.T."/>
            <person name="Winkler M.E."/>
        </authorList>
    </citation>
    <scope>NUCLEOTIDE SEQUENCE</scope>
</reference>
<gene>
    <name evidence="1" type="ORF">METZ01_LOCUS257608</name>
</gene>
<name>A0A382IXY3_9ZZZZ</name>